<evidence type="ECO:0000313" key="3">
    <source>
        <dbReference type="Proteomes" id="UP000663929"/>
    </source>
</evidence>
<feature type="transmembrane region" description="Helical" evidence="1">
    <location>
        <begin position="245"/>
        <end position="271"/>
    </location>
</feature>
<gene>
    <name evidence="2" type="ORF">J3U87_20935</name>
</gene>
<dbReference type="InterPro" id="IPR049500">
    <property type="entry name" value="Peptidase_M50B-like"/>
</dbReference>
<sequence length="285" mass="31626">MDMEWKTQTPSPPARETDSDARFLIGLISVFAFLWLVMPLIYPPSSRWIYIAMLPISQLGTFVHEMGHGLGAIFTGGHFHWLQIEMMRGGAAITSGGWPLFVLLGGLLGPAMAGALLMYLSTRVKRSRPVLAVLCFLQVAGMFFMIKPMFIAILQPSAPLIDQWRFSYLSSLIIPTIGLLLTVKICFLSERIQRRYLQFLGVIMCLAGFSSNSYIFTYRVLSNGGYSDARMVAGMLWSGPETVPFAIFVVVATVISILNIALMLTGAYVSIRSKRPKAKRDVAIE</sequence>
<dbReference type="Pfam" id="PF13398">
    <property type="entry name" value="Peptidase_M50B"/>
    <property type="match status" value="1"/>
</dbReference>
<name>A0A8A4TEU0_SULCO</name>
<dbReference type="Proteomes" id="UP000663929">
    <property type="component" value="Chromosome"/>
</dbReference>
<dbReference type="KEGG" id="scor:J3U87_20935"/>
<keyword evidence="1" id="KW-1133">Transmembrane helix</keyword>
<feature type="transmembrane region" description="Helical" evidence="1">
    <location>
        <begin position="199"/>
        <end position="221"/>
    </location>
</feature>
<feature type="transmembrane region" description="Helical" evidence="1">
    <location>
        <begin position="166"/>
        <end position="187"/>
    </location>
</feature>
<keyword evidence="1" id="KW-0812">Transmembrane</keyword>
<dbReference type="PANTHER" id="PTHR33979:SF2">
    <property type="entry name" value="PEPTIDASE M50B-LIKE-DOMAIN-CONTAINING PROTEIN"/>
    <property type="match status" value="1"/>
</dbReference>
<keyword evidence="3" id="KW-1185">Reference proteome</keyword>
<organism evidence="2 3">
    <name type="scientific">Sulfidibacter corallicola</name>
    <dbReference type="NCBI Taxonomy" id="2818388"/>
    <lineage>
        <taxon>Bacteria</taxon>
        <taxon>Pseudomonadati</taxon>
        <taxon>Acidobacteriota</taxon>
        <taxon>Holophagae</taxon>
        <taxon>Acanthopleuribacterales</taxon>
        <taxon>Acanthopleuribacteraceae</taxon>
        <taxon>Sulfidibacter</taxon>
    </lineage>
</organism>
<reference evidence="2" key="1">
    <citation type="submission" date="2021-03" db="EMBL/GenBank/DDBJ databases">
        <title>Acanthopleuribacteraceae sp. M133.</title>
        <authorList>
            <person name="Wang G."/>
        </authorList>
    </citation>
    <scope>NUCLEOTIDE SEQUENCE</scope>
    <source>
        <strain evidence="2">M133</strain>
    </source>
</reference>
<feature type="transmembrane region" description="Helical" evidence="1">
    <location>
        <begin position="131"/>
        <end position="154"/>
    </location>
</feature>
<dbReference type="PANTHER" id="PTHR33979">
    <property type="entry name" value="OS02G0221600 PROTEIN"/>
    <property type="match status" value="1"/>
</dbReference>
<keyword evidence="1" id="KW-0472">Membrane</keyword>
<dbReference type="AlphaFoldDB" id="A0A8A4TEU0"/>
<dbReference type="EMBL" id="CP071793">
    <property type="protein sequence ID" value="QTD48057.1"/>
    <property type="molecule type" value="Genomic_DNA"/>
</dbReference>
<feature type="transmembrane region" description="Helical" evidence="1">
    <location>
        <begin position="21"/>
        <end position="42"/>
    </location>
</feature>
<evidence type="ECO:0000256" key="1">
    <source>
        <dbReference type="SAM" id="Phobius"/>
    </source>
</evidence>
<proteinExistence type="predicted"/>
<dbReference type="RefSeq" id="WP_237377719.1">
    <property type="nucleotide sequence ID" value="NZ_CP071793.1"/>
</dbReference>
<protein>
    <submittedName>
        <fullName evidence="2">M50 family metallopeptidase</fullName>
    </submittedName>
</protein>
<feature type="transmembrane region" description="Helical" evidence="1">
    <location>
        <begin position="96"/>
        <end position="119"/>
    </location>
</feature>
<evidence type="ECO:0000313" key="2">
    <source>
        <dbReference type="EMBL" id="QTD48057.1"/>
    </source>
</evidence>
<accession>A0A8A4TEU0</accession>